<keyword evidence="1" id="KW-0812">Transmembrane</keyword>
<gene>
    <name evidence="2" type="ORF">S06H3_17943</name>
</gene>
<feature type="transmembrane region" description="Helical" evidence="1">
    <location>
        <begin position="6"/>
        <end position="25"/>
    </location>
</feature>
<comment type="caution">
    <text evidence="2">The sequence shown here is derived from an EMBL/GenBank/DDBJ whole genome shotgun (WGS) entry which is preliminary data.</text>
</comment>
<evidence type="ECO:0000313" key="2">
    <source>
        <dbReference type="EMBL" id="GAI11242.1"/>
    </source>
</evidence>
<name>X1KVX8_9ZZZZ</name>
<accession>X1KVX8</accession>
<dbReference type="EMBL" id="BARV01009022">
    <property type="protein sequence ID" value="GAI11242.1"/>
    <property type="molecule type" value="Genomic_DNA"/>
</dbReference>
<protein>
    <submittedName>
        <fullName evidence="2">Uncharacterized protein</fullName>
    </submittedName>
</protein>
<evidence type="ECO:0000256" key="1">
    <source>
        <dbReference type="SAM" id="Phobius"/>
    </source>
</evidence>
<proteinExistence type="predicted"/>
<sequence length="93" mass="10324">MDLLPLLVVILAVGAAIGGITWYLLKHPAPTKKRRRAKRPKQTEQSIEEIAAATQKNLTKAQTIEEAFAAGRKGLENIKRQIKESKPPNRGKK</sequence>
<reference evidence="2" key="1">
    <citation type="journal article" date="2014" name="Front. Microbiol.">
        <title>High frequency of phylogenetically diverse reductive dehalogenase-homologous genes in deep subseafloor sedimentary metagenomes.</title>
        <authorList>
            <person name="Kawai M."/>
            <person name="Futagami T."/>
            <person name="Toyoda A."/>
            <person name="Takaki Y."/>
            <person name="Nishi S."/>
            <person name="Hori S."/>
            <person name="Arai W."/>
            <person name="Tsubouchi T."/>
            <person name="Morono Y."/>
            <person name="Uchiyama I."/>
            <person name="Ito T."/>
            <person name="Fujiyama A."/>
            <person name="Inagaki F."/>
            <person name="Takami H."/>
        </authorList>
    </citation>
    <scope>NUCLEOTIDE SEQUENCE</scope>
    <source>
        <strain evidence="2">Expedition CK06-06</strain>
    </source>
</reference>
<dbReference type="AlphaFoldDB" id="X1KVX8"/>
<organism evidence="2">
    <name type="scientific">marine sediment metagenome</name>
    <dbReference type="NCBI Taxonomy" id="412755"/>
    <lineage>
        <taxon>unclassified sequences</taxon>
        <taxon>metagenomes</taxon>
        <taxon>ecological metagenomes</taxon>
    </lineage>
</organism>
<keyword evidence="1" id="KW-1133">Transmembrane helix</keyword>
<keyword evidence="1" id="KW-0472">Membrane</keyword>